<protein>
    <submittedName>
        <fullName evidence="1">Uncharacterized protein</fullName>
    </submittedName>
</protein>
<sequence length="14" mass="1720">MNWIPVGHYFFPVI</sequence>
<reference evidence="1" key="2">
    <citation type="journal article" date="2015" name="Fish Shellfish Immunol.">
        <title>Early steps in the European eel (Anguilla anguilla)-Vibrio vulnificus interaction in the gills: Role of the RtxA13 toxin.</title>
        <authorList>
            <person name="Callol A."/>
            <person name="Pajuelo D."/>
            <person name="Ebbesson L."/>
            <person name="Teles M."/>
            <person name="MacKenzie S."/>
            <person name="Amaro C."/>
        </authorList>
    </citation>
    <scope>NUCLEOTIDE SEQUENCE</scope>
</reference>
<dbReference type="EMBL" id="GBXM01048473">
    <property type="protein sequence ID" value="JAH60104.1"/>
    <property type="molecule type" value="Transcribed_RNA"/>
</dbReference>
<proteinExistence type="predicted"/>
<name>A0A0E9U2G6_ANGAN</name>
<organism evidence="1">
    <name type="scientific">Anguilla anguilla</name>
    <name type="common">European freshwater eel</name>
    <name type="synonym">Muraena anguilla</name>
    <dbReference type="NCBI Taxonomy" id="7936"/>
    <lineage>
        <taxon>Eukaryota</taxon>
        <taxon>Metazoa</taxon>
        <taxon>Chordata</taxon>
        <taxon>Craniata</taxon>
        <taxon>Vertebrata</taxon>
        <taxon>Euteleostomi</taxon>
        <taxon>Actinopterygii</taxon>
        <taxon>Neopterygii</taxon>
        <taxon>Teleostei</taxon>
        <taxon>Anguilliformes</taxon>
        <taxon>Anguillidae</taxon>
        <taxon>Anguilla</taxon>
    </lineage>
</organism>
<accession>A0A0E9U2G6</accession>
<evidence type="ECO:0000313" key="1">
    <source>
        <dbReference type="EMBL" id="JAH60104.1"/>
    </source>
</evidence>
<reference evidence="1" key="1">
    <citation type="submission" date="2014-11" db="EMBL/GenBank/DDBJ databases">
        <authorList>
            <person name="Amaro Gonzalez C."/>
        </authorList>
    </citation>
    <scope>NUCLEOTIDE SEQUENCE</scope>
</reference>